<dbReference type="InterPro" id="IPR015421">
    <property type="entry name" value="PyrdxlP-dep_Trfase_major"/>
</dbReference>
<dbReference type="PANTHER" id="PTHR42885:SF2">
    <property type="entry name" value="HISTIDINOL-PHOSPHATE AMINOTRANSFERASE"/>
    <property type="match status" value="1"/>
</dbReference>
<dbReference type="CDD" id="cd00609">
    <property type="entry name" value="AAT_like"/>
    <property type="match status" value="1"/>
</dbReference>
<dbReference type="AlphaFoldDB" id="X0YRM8"/>
<evidence type="ECO:0000256" key="4">
    <source>
        <dbReference type="ARBA" id="ARBA00022898"/>
    </source>
</evidence>
<keyword evidence="2" id="KW-0032">Aminotransferase</keyword>
<reference evidence="6" key="1">
    <citation type="journal article" date="2014" name="Front. Microbiol.">
        <title>High frequency of phylogenetically diverse reductive dehalogenase-homologous genes in deep subseafloor sedimentary metagenomes.</title>
        <authorList>
            <person name="Kawai M."/>
            <person name="Futagami T."/>
            <person name="Toyoda A."/>
            <person name="Takaki Y."/>
            <person name="Nishi S."/>
            <person name="Hori S."/>
            <person name="Arai W."/>
            <person name="Tsubouchi T."/>
            <person name="Morono Y."/>
            <person name="Uchiyama I."/>
            <person name="Ito T."/>
            <person name="Fujiyama A."/>
            <person name="Inagaki F."/>
            <person name="Takami H."/>
        </authorList>
    </citation>
    <scope>NUCLEOTIDE SEQUENCE</scope>
    <source>
        <strain evidence="6">Expedition CK06-06</strain>
    </source>
</reference>
<dbReference type="SUPFAM" id="SSF53383">
    <property type="entry name" value="PLP-dependent transferases"/>
    <property type="match status" value="1"/>
</dbReference>
<dbReference type="InterPro" id="IPR015422">
    <property type="entry name" value="PyrdxlP-dep_Trfase_small"/>
</dbReference>
<gene>
    <name evidence="6" type="ORF">S01H1_77449</name>
</gene>
<dbReference type="PROSITE" id="PS00105">
    <property type="entry name" value="AA_TRANSFER_CLASS_1"/>
    <property type="match status" value="1"/>
</dbReference>
<comment type="caution">
    <text evidence="6">The sequence shown here is derived from an EMBL/GenBank/DDBJ whole genome shotgun (WGS) entry which is preliminary data.</text>
</comment>
<dbReference type="GO" id="GO:0008483">
    <property type="term" value="F:transaminase activity"/>
    <property type="evidence" value="ECO:0007669"/>
    <property type="project" value="UniProtKB-KW"/>
</dbReference>
<name>X0YRM8_9ZZZZ</name>
<evidence type="ECO:0000256" key="3">
    <source>
        <dbReference type="ARBA" id="ARBA00022679"/>
    </source>
</evidence>
<keyword evidence="4" id="KW-0663">Pyridoxal phosphate</keyword>
<evidence type="ECO:0000256" key="2">
    <source>
        <dbReference type="ARBA" id="ARBA00022576"/>
    </source>
</evidence>
<dbReference type="GO" id="GO:0030170">
    <property type="term" value="F:pyridoxal phosphate binding"/>
    <property type="evidence" value="ECO:0007669"/>
    <property type="project" value="InterPro"/>
</dbReference>
<dbReference type="Gene3D" id="3.40.640.10">
    <property type="entry name" value="Type I PLP-dependent aspartate aminotransferase-like (Major domain)"/>
    <property type="match status" value="1"/>
</dbReference>
<keyword evidence="3" id="KW-0808">Transferase</keyword>
<sequence>MLEELAPKLDGLLVIDEAYADFAEETCMSLVKRHANVMVVRSLSKSFSLAGMRLGFGVAQEPIIRELFKVKESYNLDRVSLAAAEAALEDIEHMRANVKRVVATRERLIGELDAIGLALYPSRSNFVFFSVANAPAVKQGLMERGVLVRHFNTPDLKDFIRVTVGSDEEINRFLSELKSIL</sequence>
<protein>
    <recommendedName>
        <fullName evidence="5">Aminotransferase class I/classII large domain-containing protein</fullName>
    </recommendedName>
</protein>
<dbReference type="InterPro" id="IPR015424">
    <property type="entry name" value="PyrdxlP-dep_Trfase"/>
</dbReference>
<accession>X0YRM8</accession>
<evidence type="ECO:0000313" key="6">
    <source>
        <dbReference type="EMBL" id="GAG51043.1"/>
    </source>
</evidence>
<dbReference type="Pfam" id="PF00155">
    <property type="entry name" value="Aminotran_1_2"/>
    <property type="match status" value="1"/>
</dbReference>
<comment type="cofactor">
    <cofactor evidence="1">
        <name>pyridoxal 5'-phosphate</name>
        <dbReference type="ChEBI" id="CHEBI:597326"/>
    </cofactor>
</comment>
<dbReference type="EMBL" id="BARS01052050">
    <property type="protein sequence ID" value="GAG51043.1"/>
    <property type="molecule type" value="Genomic_DNA"/>
</dbReference>
<organism evidence="6">
    <name type="scientific">marine sediment metagenome</name>
    <dbReference type="NCBI Taxonomy" id="412755"/>
    <lineage>
        <taxon>unclassified sequences</taxon>
        <taxon>metagenomes</taxon>
        <taxon>ecological metagenomes</taxon>
    </lineage>
</organism>
<feature type="domain" description="Aminotransferase class I/classII large" evidence="5">
    <location>
        <begin position="4"/>
        <end position="176"/>
    </location>
</feature>
<proteinExistence type="predicted"/>
<evidence type="ECO:0000256" key="1">
    <source>
        <dbReference type="ARBA" id="ARBA00001933"/>
    </source>
</evidence>
<dbReference type="InterPro" id="IPR004838">
    <property type="entry name" value="NHTrfase_class1_PyrdxlP-BS"/>
</dbReference>
<evidence type="ECO:0000259" key="5">
    <source>
        <dbReference type="Pfam" id="PF00155"/>
    </source>
</evidence>
<dbReference type="InterPro" id="IPR004839">
    <property type="entry name" value="Aminotransferase_I/II_large"/>
</dbReference>
<dbReference type="PANTHER" id="PTHR42885">
    <property type="entry name" value="HISTIDINOL-PHOSPHATE AMINOTRANSFERASE-RELATED"/>
    <property type="match status" value="1"/>
</dbReference>
<dbReference type="Gene3D" id="3.90.1150.10">
    <property type="entry name" value="Aspartate Aminotransferase, domain 1"/>
    <property type="match status" value="1"/>
</dbReference>